<dbReference type="SMART" id="SM00028">
    <property type="entry name" value="TPR"/>
    <property type="match status" value="8"/>
</dbReference>
<feature type="repeat" description="TPR" evidence="3">
    <location>
        <begin position="170"/>
        <end position="203"/>
    </location>
</feature>
<reference evidence="5" key="2">
    <citation type="submission" date="2020-09" db="EMBL/GenBank/DDBJ databases">
        <authorList>
            <person name="Sun Q."/>
            <person name="Zhou Y."/>
        </authorList>
    </citation>
    <scope>NUCLEOTIDE SEQUENCE</scope>
    <source>
        <strain evidence="5">CGMCC 1.12360</strain>
    </source>
</reference>
<protein>
    <submittedName>
        <fullName evidence="5">TPR repeat-containing protein YpiA</fullName>
    </submittedName>
</protein>
<dbReference type="EMBL" id="BMEV01000003">
    <property type="protein sequence ID" value="GGH68793.1"/>
    <property type="molecule type" value="Genomic_DNA"/>
</dbReference>
<dbReference type="InterPro" id="IPR051012">
    <property type="entry name" value="CellSynth/LPSAsmb/PSIAsmb"/>
</dbReference>
<gene>
    <name evidence="5" type="primary">ypiA</name>
    <name evidence="5" type="ORF">GCM10010978_02140</name>
</gene>
<dbReference type="PANTHER" id="PTHR45586">
    <property type="entry name" value="TPR REPEAT-CONTAINING PROTEIN PA4667"/>
    <property type="match status" value="1"/>
</dbReference>
<dbReference type="SUPFAM" id="SSF48452">
    <property type="entry name" value="TPR-like"/>
    <property type="match status" value="2"/>
</dbReference>
<evidence type="ECO:0000256" key="2">
    <source>
        <dbReference type="ARBA" id="ARBA00022803"/>
    </source>
</evidence>
<dbReference type="Pfam" id="PF13176">
    <property type="entry name" value="TPR_7"/>
    <property type="match status" value="1"/>
</dbReference>
<organism evidence="5 6">
    <name type="scientific">Compostibacillus humi</name>
    <dbReference type="NCBI Taxonomy" id="1245525"/>
    <lineage>
        <taxon>Bacteria</taxon>
        <taxon>Bacillati</taxon>
        <taxon>Bacillota</taxon>
        <taxon>Bacilli</taxon>
        <taxon>Bacillales</taxon>
        <taxon>Bacillaceae</taxon>
        <taxon>Compostibacillus</taxon>
    </lineage>
</organism>
<keyword evidence="2 3" id="KW-0802">TPR repeat</keyword>
<feature type="coiled-coil region" evidence="4">
    <location>
        <begin position="343"/>
        <end position="370"/>
    </location>
</feature>
<evidence type="ECO:0000313" key="6">
    <source>
        <dbReference type="Proteomes" id="UP000602050"/>
    </source>
</evidence>
<dbReference type="PANTHER" id="PTHR45586:SF15">
    <property type="entry name" value="TPR REPEAT-CONTAINING PROTEIN YPIA"/>
    <property type="match status" value="1"/>
</dbReference>
<reference evidence="5" key="1">
    <citation type="journal article" date="2014" name="Int. J. Syst. Evol. Microbiol.">
        <title>Complete genome sequence of Corynebacterium casei LMG S-19264T (=DSM 44701T), isolated from a smear-ripened cheese.</title>
        <authorList>
            <consortium name="US DOE Joint Genome Institute (JGI-PGF)"/>
            <person name="Walter F."/>
            <person name="Albersmeier A."/>
            <person name="Kalinowski J."/>
            <person name="Ruckert C."/>
        </authorList>
    </citation>
    <scope>NUCLEOTIDE SEQUENCE</scope>
    <source>
        <strain evidence="5">CGMCC 1.12360</strain>
    </source>
</reference>
<dbReference type="InterPro" id="IPR011990">
    <property type="entry name" value="TPR-like_helical_dom_sf"/>
</dbReference>
<dbReference type="Pfam" id="PF13429">
    <property type="entry name" value="TPR_15"/>
    <property type="match status" value="1"/>
</dbReference>
<keyword evidence="1" id="KW-0677">Repeat</keyword>
<evidence type="ECO:0000256" key="3">
    <source>
        <dbReference type="PROSITE-ProRule" id="PRU00339"/>
    </source>
</evidence>
<dbReference type="AlphaFoldDB" id="A0A8J2ZP19"/>
<dbReference type="Pfam" id="PF14559">
    <property type="entry name" value="TPR_19"/>
    <property type="match status" value="1"/>
</dbReference>
<dbReference type="RefSeq" id="WP_188390515.1">
    <property type="nucleotide sequence ID" value="NZ_BMEV01000003.1"/>
</dbReference>
<keyword evidence="4" id="KW-0175">Coiled coil</keyword>
<proteinExistence type="predicted"/>
<evidence type="ECO:0000256" key="4">
    <source>
        <dbReference type="SAM" id="Coils"/>
    </source>
</evidence>
<evidence type="ECO:0000256" key="1">
    <source>
        <dbReference type="ARBA" id="ARBA00022737"/>
    </source>
</evidence>
<accession>A0A8J2ZP19</accession>
<sequence length="421" mass="48933">MNTIRKAMQLIENNEPEQAIVLLKRYTDKANEDELQIIAEIFIELGFLQDAENILKQLLKKYPKNSELKIMLSEIYVEWEQDELAISLLNEIDKNDPNYVSSLVQLADLYQVQGLFEVAEQKLLTAKSINPDELLIDFALGELYFSIGEYKKSLIYYEKILPRQDKVVQVSIKERLGEAYAATGEYEKALIYFKENKSKDPDFLYRYGIIAYQADRTDIAIKVWEDVLKIDPAYSTVYPRLAKAYEEDGNIQEALITAKKGIQNDEFQKELYYLAGTYAFQLGETATSKQFAEHAVALDPDYKDAVLLLIEIYKSDNDYEQIITLLTDIKKQGASDPVYEWELAKASIELDRYDDALNHYEDAYNTLNQDSEFLKEYGYFLVEEGMTEKAIAILEKYLVLESQDEEVREYLFRMKDTFDRS</sequence>
<keyword evidence="6" id="KW-1185">Reference proteome</keyword>
<dbReference type="Pfam" id="PF13181">
    <property type="entry name" value="TPR_8"/>
    <property type="match status" value="1"/>
</dbReference>
<comment type="caution">
    <text evidence="5">The sequence shown here is derived from an EMBL/GenBank/DDBJ whole genome shotgun (WGS) entry which is preliminary data.</text>
</comment>
<dbReference type="Proteomes" id="UP000602050">
    <property type="component" value="Unassembled WGS sequence"/>
</dbReference>
<dbReference type="InterPro" id="IPR019734">
    <property type="entry name" value="TPR_rpt"/>
</dbReference>
<dbReference type="Gene3D" id="1.25.40.10">
    <property type="entry name" value="Tetratricopeptide repeat domain"/>
    <property type="match status" value="2"/>
</dbReference>
<name>A0A8J2ZP19_9BACI</name>
<dbReference type="PROSITE" id="PS50005">
    <property type="entry name" value="TPR"/>
    <property type="match status" value="1"/>
</dbReference>
<evidence type="ECO:0000313" key="5">
    <source>
        <dbReference type="EMBL" id="GGH68793.1"/>
    </source>
</evidence>